<feature type="transmembrane region" description="Helical" evidence="1">
    <location>
        <begin position="6"/>
        <end position="27"/>
    </location>
</feature>
<keyword evidence="1" id="KW-1133">Transmembrane helix</keyword>
<dbReference type="RefSeq" id="WP_179267976.1">
    <property type="nucleotide sequence ID" value="NZ_CP058579.1"/>
</dbReference>
<dbReference type="AlphaFoldDB" id="A0A7D5L9W1"/>
<proteinExistence type="predicted"/>
<keyword evidence="1" id="KW-0472">Membrane</keyword>
<gene>
    <name evidence="2" type="ORF">HUG12_06435</name>
</gene>
<protein>
    <submittedName>
        <fullName evidence="2">Uncharacterized protein</fullName>
    </submittedName>
</protein>
<evidence type="ECO:0000256" key="1">
    <source>
        <dbReference type="SAM" id="Phobius"/>
    </source>
</evidence>
<dbReference type="KEGG" id="halu:HUG12_06435"/>
<reference evidence="2 3" key="1">
    <citation type="submission" date="2020-06" db="EMBL/GenBank/DDBJ databases">
        <title>NJ-3-1, isolated from saline soil.</title>
        <authorList>
            <person name="Cui H.L."/>
            <person name="Shi X."/>
        </authorList>
    </citation>
    <scope>NUCLEOTIDE SEQUENCE [LARGE SCALE GENOMIC DNA]</scope>
    <source>
        <strain evidence="2 3">NJ-3-1</strain>
    </source>
</reference>
<keyword evidence="1" id="KW-0812">Transmembrane</keyword>
<sequence length="62" mass="6146">MADALTAVYSIAVLLAAVVGVAGVVYATRETGEADLTRIGLAGAGVLLFVVALVVTMLQLGA</sequence>
<organism evidence="2 3">
    <name type="scientific">Halorarum salinum</name>
    <dbReference type="NCBI Taxonomy" id="2743089"/>
    <lineage>
        <taxon>Archaea</taxon>
        <taxon>Methanobacteriati</taxon>
        <taxon>Methanobacteriota</taxon>
        <taxon>Stenosarchaea group</taxon>
        <taxon>Halobacteria</taxon>
        <taxon>Halobacteriales</taxon>
        <taxon>Haloferacaceae</taxon>
        <taxon>Halorarum</taxon>
    </lineage>
</organism>
<accession>A0A7D5L9W1</accession>
<feature type="transmembrane region" description="Helical" evidence="1">
    <location>
        <begin position="39"/>
        <end position="60"/>
    </location>
</feature>
<keyword evidence="3" id="KW-1185">Reference proteome</keyword>
<dbReference type="Proteomes" id="UP000509626">
    <property type="component" value="Chromosome"/>
</dbReference>
<evidence type="ECO:0000313" key="3">
    <source>
        <dbReference type="Proteomes" id="UP000509626"/>
    </source>
</evidence>
<name>A0A7D5L9W1_9EURY</name>
<evidence type="ECO:0000313" key="2">
    <source>
        <dbReference type="EMBL" id="QLG61391.1"/>
    </source>
</evidence>
<dbReference type="GeneID" id="56037080"/>
<dbReference type="EMBL" id="CP058579">
    <property type="protein sequence ID" value="QLG61391.1"/>
    <property type="molecule type" value="Genomic_DNA"/>
</dbReference>